<dbReference type="SUPFAM" id="SSF55797">
    <property type="entry name" value="PR-1-like"/>
    <property type="match status" value="1"/>
</dbReference>
<evidence type="ECO:0000259" key="2">
    <source>
        <dbReference type="Pfam" id="PF00188"/>
    </source>
</evidence>
<organism evidence="3 4">
    <name type="scientific">Terrybacteria sp. (strain RIFCSPHIGHO2_01_FULL_58_15)</name>
    <dbReference type="NCBI Taxonomy" id="1802363"/>
    <lineage>
        <taxon>Bacteria</taxon>
        <taxon>Candidatus Terryibacteriota</taxon>
    </lineage>
</organism>
<sequence>MAFVRLLKALREFFLGRRDFAIPPALSARALVYYGLLTFLTLVALSPLTRTIPYRAFLAALSEELIVAKVNPSREGAAVAPLRTSPLLSEAARKKAEDMLTRDYFSHYGPGGEAPWVWLDRVGYPYAAAGENLAIDFVDPTTLVNAWMASPSHAANIRNGTFTEVGIGVASGTFQGRETNVVAMFLAKPLAVSLAVATQPEPPPAPVPAPIPPAPAPVPPPTSPPGPPQPSETPPAPSPAPLPDIVADPEPEVVSSDEPLVVLRTAPFSGTSVANAVSAAALYEPPNILRRQAMSFLFFGESEALRVATTVFLILVFLSALIAALVAPRYIFARGVRAAVLLGFLLALWLPSLWS</sequence>
<dbReference type="STRING" id="1802363.A2682_00565"/>
<accession>A0A1G2PKZ4</accession>
<gene>
    <name evidence="3" type="ORF">A2682_00565</name>
</gene>
<dbReference type="Gene3D" id="3.40.33.10">
    <property type="entry name" value="CAP"/>
    <property type="match status" value="1"/>
</dbReference>
<proteinExistence type="predicted"/>
<dbReference type="AlphaFoldDB" id="A0A1G2PKZ4"/>
<dbReference type="Pfam" id="PF00188">
    <property type="entry name" value="CAP"/>
    <property type="match status" value="1"/>
</dbReference>
<feature type="domain" description="SCP" evidence="2">
    <location>
        <begin position="68"/>
        <end position="177"/>
    </location>
</feature>
<protein>
    <recommendedName>
        <fullName evidence="2">SCP domain-containing protein</fullName>
    </recommendedName>
</protein>
<evidence type="ECO:0000256" key="1">
    <source>
        <dbReference type="SAM" id="MobiDB-lite"/>
    </source>
</evidence>
<dbReference type="CDD" id="cd05379">
    <property type="entry name" value="CAP_bacterial"/>
    <property type="match status" value="1"/>
</dbReference>
<feature type="compositionally biased region" description="Pro residues" evidence="1">
    <location>
        <begin position="200"/>
        <end position="242"/>
    </location>
</feature>
<dbReference type="PANTHER" id="PTHR31157:SF1">
    <property type="entry name" value="SCP DOMAIN-CONTAINING PROTEIN"/>
    <property type="match status" value="1"/>
</dbReference>
<feature type="region of interest" description="Disordered" evidence="1">
    <location>
        <begin position="198"/>
        <end position="254"/>
    </location>
</feature>
<evidence type="ECO:0000313" key="3">
    <source>
        <dbReference type="EMBL" id="OHA48994.1"/>
    </source>
</evidence>
<reference evidence="3 4" key="1">
    <citation type="journal article" date="2016" name="Nat. Commun.">
        <title>Thousands of microbial genomes shed light on interconnected biogeochemical processes in an aquifer system.</title>
        <authorList>
            <person name="Anantharaman K."/>
            <person name="Brown C.T."/>
            <person name="Hug L.A."/>
            <person name="Sharon I."/>
            <person name="Castelle C.J."/>
            <person name="Probst A.J."/>
            <person name="Thomas B.C."/>
            <person name="Singh A."/>
            <person name="Wilkins M.J."/>
            <person name="Karaoz U."/>
            <person name="Brodie E.L."/>
            <person name="Williams K.H."/>
            <person name="Hubbard S.S."/>
            <person name="Banfield J.F."/>
        </authorList>
    </citation>
    <scope>NUCLEOTIDE SEQUENCE [LARGE SCALE GENOMIC DNA]</scope>
    <source>
        <strain evidence="4">RIFCSPHIGHO2_01_FULL_58_15</strain>
    </source>
</reference>
<dbReference type="PANTHER" id="PTHR31157">
    <property type="entry name" value="SCP DOMAIN-CONTAINING PROTEIN"/>
    <property type="match status" value="1"/>
</dbReference>
<dbReference type="Proteomes" id="UP000178690">
    <property type="component" value="Unassembled WGS sequence"/>
</dbReference>
<dbReference type="InterPro" id="IPR035940">
    <property type="entry name" value="CAP_sf"/>
</dbReference>
<name>A0A1G2PKZ4_TERXR</name>
<comment type="caution">
    <text evidence="3">The sequence shown here is derived from an EMBL/GenBank/DDBJ whole genome shotgun (WGS) entry which is preliminary data.</text>
</comment>
<dbReference type="InterPro" id="IPR014044">
    <property type="entry name" value="CAP_dom"/>
</dbReference>
<dbReference type="EMBL" id="MHST01000014">
    <property type="protein sequence ID" value="OHA48994.1"/>
    <property type="molecule type" value="Genomic_DNA"/>
</dbReference>
<evidence type="ECO:0000313" key="4">
    <source>
        <dbReference type="Proteomes" id="UP000178690"/>
    </source>
</evidence>